<dbReference type="SUPFAM" id="SSF50978">
    <property type="entry name" value="WD40 repeat-like"/>
    <property type="match status" value="1"/>
</dbReference>
<dbReference type="SMART" id="SM00297">
    <property type="entry name" value="BROMO"/>
    <property type="match status" value="1"/>
</dbReference>
<dbReference type="PROSITE" id="PS50082">
    <property type="entry name" value="WD_REPEATS_2"/>
    <property type="match status" value="4"/>
</dbReference>
<dbReference type="GO" id="GO:0008360">
    <property type="term" value="P:regulation of cell shape"/>
    <property type="evidence" value="ECO:0007669"/>
    <property type="project" value="TreeGrafter"/>
</dbReference>
<evidence type="ECO:0000256" key="1">
    <source>
        <dbReference type="ARBA" id="ARBA00022574"/>
    </source>
</evidence>
<keyword evidence="9" id="KW-1185">Reference proteome</keyword>
<feature type="compositionally biased region" description="Basic residues" evidence="6">
    <location>
        <begin position="920"/>
        <end position="929"/>
    </location>
</feature>
<feature type="repeat" description="WD" evidence="5">
    <location>
        <begin position="241"/>
        <end position="276"/>
    </location>
</feature>
<dbReference type="Pfam" id="PF25313">
    <property type="entry name" value="BRWD_AD"/>
    <property type="match status" value="1"/>
</dbReference>
<dbReference type="InterPro" id="IPR057452">
    <property type="entry name" value="BRWD/PHIP_N"/>
</dbReference>
<protein>
    <recommendedName>
        <fullName evidence="7">Bromo domain-containing protein</fullName>
    </recommendedName>
</protein>
<evidence type="ECO:0000256" key="3">
    <source>
        <dbReference type="ARBA" id="ARBA00023117"/>
    </source>
</evidence>
<dbReference type="SMART" id="SM00320">
    <property type="entry name" value="WD40"/>
    <property type="match status" value="7"/>
</dbReference>
<dbReference type="InterPro" id="IPR036322">
    <property type="entry name" value="WD40_repeat_dom_sf"/>
</dbReference>
<accession>A0A507DRR5</accession>
<dbReference type="STRING" id="109895.A0A507DRR5"/>
<gene>
    <name evidence="8" type="ORF">PhCBS80983_g06102</name>
</gene>
<evidence type="ECO:0000313" key="8">
    <source>
        <dbReference type="EMBL" id="TPX53937.1"/>
    </source>
</evidence>
<dbReference type="PANTHER" id="PTHR16266">
    <property type="entry name" value="WD REPEAT DOMAIN 9"/>
    <property type="match status" value="1"/>
</dbReference>
<name>A0A507DRR5_9FUNG</name>
<dbReference type="Pfam" id="PF00439">
    <property type="entry name" value="Bromodomain"/>
    <property type="match status" value="1"/>
</dbReference>
<feature type="compositionally biased region" description="Low complexity" evidence="6">
    <location>
        <begin position="1397"/>
        <end position="1411"/>
    </location>
</feature>
<feature type="region of interest" description="Disordered" evidence="6">
    <location>
        <begin position="776"/>
        <end position="940"/>
    </location>
</feature>
<feature type="compositionally biased region" description="Acidic residues" evidence="6">
    <location>
        <begin position="781"/>
        <end position="802"/>
    </location>
</feature>
<dbReference type="InterPro" id="IPR052060">
    <property type="entry name" value="Bromo_WD_repeat"/>
</dbReference>
<dbReference type="GO" id="GO:0006325">
    <property type="term" value="P:chromatin organization"/>
    <property type="evidence" value="ECO:0007669"/>
    <property type="project" value="UniProtKB-ARBA"/>
</dbReference>
<dbReference type="GO" id="GO:0005634">
    <property type="term" value="C:nucleus"/>
    <property type="evidence" value="ECO:0007669"/>
    <property type="project" value="TreeGrafter"/>
</dbReference>
<dbReference type="GO" id="GO:0007010">
    <property type="term" value="P:cytoskeleton organization"/>
    <property type="evidence" value="ECO:0007669"/>
    <property type="project" value="TreeGrafter"/>
</dbReference>
<feature type="region of interest" description="Disordered" evidence="6">
    <location>
        <begin position="1"/>
        <end position="34"/>
    </location>
</feature>
<dbReference type="InterPro" id="IPR001487">
    <property type="entry name" value="Bromodomain"/>
</dbReference>
<evidence type="ECO:0000259" key="7">
    <source>
        <dbReference type="PROSITE" id="PS50014"/>
    </source>
</evidence>
<feature type="repeat" description="WD" evidence="5">
    <location>
        <begin position="521"/>
        <end position="555"/>
    </location>
</feature>
<feature type="region of interest" description="Disordered" evidence="6">
    <location>
        <begin position="1255"/>
        <end position="1284"/>
    </location>
</feature>
<dbReference type="EMBL" id="QEAQ01000180">
    <property type="protein sequence ID" value="TPX53937.1"/>
    <property type="molecule type" value="Genomic_DNA"/>
</dbReference>
<dbReference type="InterPro" id="IPR001680">
    <property type="entry name" value="WD40_rpt"/>
</dbReference>
<feature type="compositionally biased region" description="Acidic residues" evidence="6">
    <location>
        <begin position="1422"/>
        <end position="1446"/>
    </location>
</feature>
<reference evidence="8 9" key="1">
    <citation type="journal article" date="2019" name="Sci. Rep.">
        <title>Comparative genomics of chytrid fungi reveal insights into the obligate biotrophic and pathogenic lifestyle of Synchytrium endobioticum.</title>
        <authorList>
            <person name="van de Vossenberg B.T.L.H."/>
            <person name="Warris S."/>
            <person name="Nguyen H.D.T."/>
            <person name="van Gent-Pelzer M.P.E."/>
            <person name="Joly D.L."/>
            <person name="van de Geest H.C."/>
            <person name="Bonants P.J.M."/>
            <person name="Smith D.S."/>
            <person name="Levesque C.A."/>
            <person name="van der Lee T.A.J."/>
        </authorList>
    </citation>
    <scope>NUCLEOTIDE SEQUENCE [LARGE SCALE GENOMIC DNA]</scope>
    <source>
        <strain evidence="8 9">CBS 809.83</strain>
    </source>
</reference>
<keyword evidence="2" id="KW-0677">Repeat</keyword>
<dbReference type="Gene3D" id="1.20.920.10">
    <property type="entry name" value="Bromodomain-like"/>
    <property type="match status" value="1"/>
</dbReference>
<dbReference type="PROSITE" id="PS00678">
    <property type="entry name" value="WD_REPEATS_1"/>
    <property type="match status" value="1"/>
</dbReference>
<dbReference type="InterPro" id="IPR036427">
    <property type="entry name" value="Bromodomain-like_sf"/>
</dbReference>
<evidence type="ECO:0000256" key="5">
    <source>
        <dbReference type="PROSITE-ProRule" id="PRU00221"/>
    </source>
</evidence>
<evidence type="ECO:0000256" key="4">
    <source>
        <dbReference type="PROSITE-ProRule" id="PRU00035"/>
    </source>
</evidence>
<feature type="compositionally biased region" description="Basic residues" evidence="6">
    <location>
        <begin position="1458"/>
        <end position="1467"/>
    </location>
</feature>
<feature type="compositionally biased region" description="Basic and acidic residues" evidence="6">
    <location>
        <begin position="903"/>
        <end position="919"/>
    </location>
</feature>
<evidence type="ECO:0000256" key="2">
    <source>
        <dbReference type="ARBA" id="ARBA00022737"/>
    </source>
</evidence>
<dbReference type="SUPFAM" id="SSF47370">
    <property type="entry name" value="Bromodomain"/>
    <property type="match status" value="1"/>
</dbReference>
<dbReference type="InterPro" id="IPR015943">
    <property type="entry name" value="WD40/YVTN_repeat-like_dom_sf"/>
</dbReference>
<feature type="repeat" description="WD" evidence="5">
    <location>
        <begin position="190"/>
        <end position="231"/>
    </location>
</feature>
<dbReference type="Pfam" id="PF00400">
    <property type="entry name" value="WD40"/>
    <property type="match status" value="5"/>
</dbReference>
<evidence type="ECO:0000313" key="9">
    <source>
        <dbReference type="Proteomes" id="UP000318582"/>
    </source>
</evidence>
<organism evidence="8 9">
    <name type="scientific">Powellomyces hirtus</name>
    <dbReference type="NCBI Taxonomy" id="109895"/>
    <lineage>
        <taxon>Eukaryota</taxon>
        <taxon>Fungi</taxon>
        <taxon>Fungi incertae sedis</taxon>
        <taxon>Chytridiomycota</taxon>
        <taxon>Chytridiomycota incertae sedis</taxon>
        <taxon>Chytridiomycetes</taxon>
        <taxon>Spizellomycetales</taxon>
        <taxon>Powellomycetaceae</taxon>
        <taxon>Powellomyces</taxon>
    </lineage>
</organism>
<dbReference type="GO" id="GO:0006357">
    <property type="term" value="P:regulation of transcription by RNA polymerase II"/>
    <property type="evidence" value="ECO:0007669"/>
    <property type="project" value="TreeGrafter"/>
</dbReference>
<feature type="compositionally biased region" description="Acidic residues" evidence="6">
    <location>
        <begin position="884"/>
        <end position="902"/>
    </location>
</feature>
<feature type="compositionally biased region" description="Low complexity" evidence="6">
    <location>
        <begin position="1321"/>
        <end position="1345"/>
    </location>
</feature>
<feature type="compositionally biased region" description="Basic residues" evidence="6">
    <location>
        <begin position="826"/>
        <end position="842"/>
    </location>
</feature>
<proteinExistence type="predicted"/>
<dbReference type="Pfam" id="PF25437">
    <property type="entry name" value="BRWD1_N"/>
    <property type="match status" value="1"/>
</dbReference>
<dbReference type="PROSITE" id="PS50294">
    <property type="entry name" value="WD_REPEATS_REGION"/>
    <property type="match status" value="2"/>
</dbReference>
<dbReference type="PROSITE" id="PS50014">
    <property type="entry name" value="BROMODOMAIN_2"/>
    <property type="match status" value="1"/>
</dbReference>
<dbReference type="PANTHER" id="PTHR16266:SF17">
    <property type="entry name" value="BRWD3"/>
    <property type="match status" value="1"/>
</dbReference>
<dbReference type="Gene3D" id="2.130.10.10">
    <property type="entry name" value="YVTN repeat-like/Quinoprotein amine dehydrogenase"/>
    <property type="match status" value="2"/>
</dbReference>
<feature type="domain" description="Bromo" evidence="7">
    <location>
        <begin position="1170"/>
        <end position="1240"/>
    </location>
</feature>
<comment type="caution">
    <text evidence="8">The sequence shown here is derived from an EMBL/GenBank/DDBJ whole genome shotgun (WGS) entry which is preliminary data.</text>
</comment>
<feature type="compositionally biased region" description="Acidic residues" evidence="6">
    <location>
        <begin position="1308"/>
        <end position="1318"/>
    </location>
</feature>
<evidence type="ECO:0000256" key="6">
    <source>
        <dbReference type="SAM" id="MobiDB-lite"/>
    </source>
</evidence>
<feature type="compositionally biased region" description="Basic residues" evidence="6">
    <location>
        <begin position="1371"/>
        <end position="1381"/>
    </location>
</feature>
<feature type="repeat" description="WD" evidence="5">
    <location>
        <begin position="556"/>
        <end position="598"/>
    </location>
</feature>
<keyword evidence="1 5" id="KW-0853">WD repeat</keyword>
<feature type="compositionally biased region" description="Acidic residues" evidence="6">
    <location>
        <begin position="810"/>
        <end position="821"/>
    </location>
</feature>
<feature type="compositionally biased region" description="Low complexity" evidence="6">
    <location>
        <begin position="1482"/>
        <end position="1496"/>
    </location>
</feature>
<sequence length="1526" mass="171226">MALDTNKEGSSMTVCSEEFSAPRPTRTSQQLPGTTLEREMMFLVALFLSGTNCKRTYKTMCEEMEEFQQPGTPPDEEGLILPARLDWTGTYHHQSYDELLRKHPDARPDSLPQLMERLAVLAAKAKGDTGFSRPTLHLLEKPHVYPISRTTHTSHPLKIINERELRRDCHLNVKSPPGVYYKQFEPMCSVRGHVSAIYTGIFDRAGSVYITGADDSLVKIWCAHTGNLMRTLRGHTTWKEGTEENHVILDMAVSQDNTMFATASSDKSVMVWNTQTWVPIIALNIGKSITTISFSPSIVKDSFCLVVGCKDGKTRVYRWKQAQNTFESQPLVLETQDKRTDSVKTCAFNQTGSRLAVGGSDGLIYLYQIIPKSWLLAAQGQMDSGTDHGMSCTLMRKLDASSLDYHDKTRNLREIGVKEVRFSHHGDRFVSGCMDGTATVFSYNEVSDDWDIKKLIFPKEDVGLIPQEVPQAGPAVPEVIEILDVEPMDVDLPTEGDGTNTAVANEYNGAPDPAPEAVEGVTALCWSQNDTRVITASDDFKVRVWDSVTAELYFTMEAHVAAVYNLADHPKDPNILLSASYDGRLVIWDIGRGIELKRFEFYHSLTDASFRADGTAIGVVDLSGMTHFLAVGISQEDYTDKFEQFFACDFDNVVLNAEGILYDPTNDAAPHLVPMLAVIDSRYSPYPGDYVQLRKRFDLDRPLPLHTPEMVMESNAKLKLVQREAALIPMEHVTQWTEKDSRERRKARPVIISDSEAERIEELQALIEQVPIVPLPVSSGDEFDADGVEEEEEADGLDEYDDFDQRTPIDDADFIDDDDGDGNERKKPHKTKRKKYAPRKSTKQNGGSSSRRRHSEDESEDDEAEFRPASRRTRPKKSYADVIPSDEYESDDFIFSDDEIEEPPAKVDKGKQRAGEPPRRPPKFSKPRRPPVFPTQKQLTEVTEPSQWVTMVGTKRVPYLPQLGDLVVYIKAGHRNFVDEAREQDIDVKHLIQGTPLDDPRRPEVIFGVVDKLQFYVDEPVKCLLSLHVHDDEAGVTTGIVPSRANLKPVAKGGRKDILKMHFWDLEGASDFIILYDHYAAAMYEQWEVRDDVEVDFPGDRLYAGHIETVMKQESPWNQYVVRWHESPSETTSLSPWELLRPDSETDVTPAERLSGSEMTRIADILRQWRARPDMIFFKSVVDYTAYPSYLATIAYPVCLEFISERIKTGFYRRKEAVAWDVETMLSNAMLFNQEGSELYEIAERELPRLRDEIMNGMKPGNQRRWSHANPHAHDDASDTAGVKGSGNLKLVIKKARSSKARIASPDGYDDDEVDVDEANGHSGPSGINNSGSQSSSSSPHSSGSQKRKKQPRQQHSEDGDEEFGQTKARTPSRKRKRRKKAISDDDLDEEHGGSSNGAASSSLLEPASPSRPKVRTPFHAEDEEDGDFEVEAEAEQQEDDDEDDDIVRAPRRAPTAAKKHNGKRKRFESSEDEYVEAAGPSSINAAAIFGSSSASADEDEDALGSSDSDSFASPPRRAGAKRRRN</sequence>
<feature type="region of interest" description="Disordered" evidence="6">
    <location>
        <begin position="1296"/>
        <end position="1526"/>
    </location>
</feature>
<dbReference type="InterPro" id="IPR019775">
    <property type="entry name" value="WD40_repeat_CS"/>
</dbReference>
<keyword evidence="3 4" id="KW-0103">Bromodomain</keyword>
<dbReference type="Proteomes" id="UP000318582">
    <property type="component" value="Unassembled WGS sequence"/>
</dbReference>
<dbReference type="InterPro" id="IPR057451">
    <property type="entry name" value="BRWD/PHIP_AD"/>
</dbReference>